<comment type="similarity">
    <text evidence="2">Belongs to the PC-esterase family. TBL subfamily.</text>
</comment>
<dbReference type="EMBL" id="AUSU01000143">
    <property type="protein sequence ID" value="EPS74219.1"/>
    <property type="molecule type" value="Genomic_DNA"/>
</dbReference>
<dbReference type="InterPro" id="IPR029962">
    <property type="entry name" value="TBL"/>
</dbReference>
<dbReference type="PANTHER" id="PTHR32285:SF239">
    <property type="entry name" value="PROTEIN TRICHOME BIREFRINGENCE-LIKE 34"/>
    <property type="match status" value="1"/>
</dbReference>
<dbReference type="GO" id="GO:0016413">
    <property type="term" value="F:O-acetyltransferase activity"/>
    <property type="evidence" value="ECO:0007669"/>
    <property type="project" value="InterPro"/>
</dbReference>
<evidence type="ECO:0000256" key="2">
    <source>
        <dbReference type="ARBA" id="ARBA00007727"/>
    </source>
</evidence>
<comment type="caution">
    <text evidence="10">The sequence shown here is derived from an EMBL/GenBank/DDBJ whole genome shotgun (WGS) entry which is preliminary data.</text>
</comment>
<feature type="domain" description="Trichome birefringence-like N-terminal" evidence="9">
    <location>
        <begin position="40"/>
        <end position="88"/>
    </location>
</feature>
<dbReference type="Proteomes" id="UP000015453">
    <property type="component" value="Unassembled WGS sequence"/>
</dbReference>
<keyword evidence="6" id="KW-0472">Membrane</keyword>
<evidence type="ECO:0000256" key="6">
    <source>
        <dbReference type="ARBA" id="ARBA00023136"/>
    </source>
</evidence>
<evidence type="ECO:0000313" key="10">
    <source>
        <dbReference type="EMBL" id="EPS74219.1"/>
    </source>
</evidence>
<dbReference type="GO" id="GO:0016020">
    <property type="term" value="C:membrane"/>
    <property type="evidence" value="ECO:0007669"/>
    <property type="project" value="UniProtKB-SubCell"/>
</dbReference>
<dbReference type="InterPro" id="IPR026057">
    <property type="entry name" value="TBL_C"/>
</dbReference>
<evidence type="ECO:0000313" key="11">
    <source>
        <dbReference type="Proteomes" id="UP000015453"/>
    </source>
</evidence>
<evidence type="ECO:0000256" key="1">
    <source>
        <dbReference type="ARBA" id="ARBA00004167"/>
    </source>
</evidence>
<keyword evidence="4" id="KW-0735">Signal-anchor</keyword>
<keyword evidence="3" id="KW-0812">Transmembrane</keyword>
<proteinExistence type="inferred from homology"/>
<dbReference type="OrthoDB" id="2016263at2759"/>
<evidence type="ECO:0000259" key="9">
    <source>
        <dbReference type="Pfam" id="PF14416"/>
    </source>
</evidence>
<name>S8D3B6_9LAMI</name>
<protein>
    <submittedName>
        <fullName evidence="10">Uncharacterized protein</fullName>
    </submittedName>
</protein>
<evidence type="ECO:0000256" key="4">
    <source>
        <dbReference type="ARBA" id="ARBA00022968"/>
    </source>
</evidence>
<feature type="signal peptide" evidence="7">
    <location>
        <begin position="1"/>
        <end position="26"/>
    </location>
</feature>
<dbReference type="Pfam" id="PF14416">
    <property type="entry name" value="PMR5N"/>
    <property type="match status" value="1"/>
</dbReference>
<feature type="domain" description="Trichome birefringence-like C-terminal" evidence="8">
    <location>
        <begin position="89"/>
        <end position="375"/>
    </location>
</feature>
<dbReference type="AlphaFoldDB" id="S8D3B6"/>
<keyword evidence="7" id="KW-0732">Signal</keyword>
<reference evidence="10 11" key="1">
    <citation type="journal article" date="2013" name="BMC Genomics">
        <title>The miniature genome of a carnivorous plant Genlisea aurea contains a low number of genes and short non-coding sequences.</title>
        <authorList>
            <person name="Leushkin E.V."/>
            <person name="Sutormin R.A."/>
            <person name="Nabieva E.R."/>
            <person name="Penin A.A."/>
            <person name="Kondrashov A.S."/>
            <person name="Logacheva M.D."/>
        </authorList>
    </citation>
    <scope>NUCLEOTIDE SEQUENCE [LARGE SCALE GENOMIC DNA]</scope>
</reference>
<comment type="subcellular location">
    <subcellularLocation>
        <location evidence="1">Membrane</location>
        <topology evidence="1">Single-pass membrane protein</topology>
    </subcellularLocation>
</comment>
<evidence type="ECO:0000259" key="8">
    <source>
        <dbReference type="Pfam" id="PF13839"/>
    </source>
</evidence>
<dbReference type="Pfam" id="PF13839">
    <property type="entry name" value="PC-Esterase"/>
    <property type="match status" value="1"/>
</dbReference>
<sequence length="380" mass="44001">MSHHHVITVSIFVFVAFFLILPGNDVVDVASKASESRTRRCDLFSGKWVFDNITDRLYDGKKCSFNEVKFVCLNDTHLKWRWQPHECDLPRFDGAAFLEKVRGKKVVLVGDSLSRNQWRSLLCMIEPFLPPGTNKTLILEGNFIFFHSSEYNATIGFHWAPVLVESNNDDLGDHQTFPGIFRVKSIEKHGRQWLDSDVLIFDSYAWWTTHSFLVSWGSSDGPHSTHEQINNTLRVFEMALNSWSDWMEMHFNGTKTKVFFMSPSPFSKLNKTYNVYGTDAGCGEMREPIPDEDYWPSGVDKGMMRMVESVIDKLGERGVKVEYLNVTRLSGYREDAHSSNKVIGWVNWKGSKRYSDCLHWCLPGVPDVWNRILYHYIMRL</sequence>
<gene>
    <name evidence="10" type="ORF">M569_00538</name>
</gene>
<dbReference type="InterPro" id="IPR025846">
    <property type="entry name" value="TBL_N"/>
</dbReference>
<organism evidence="10 11">
    <name type="scientific">Genlisea aurea</name>
    <dbReference type="NCBI Taxonomy" id="192259"/>
    <lineage>
        <taxon>Eukaryota</taxon>
        <taxon>Viridiplantae</taxon>
        <taxon>Streptophyta</taxon>
        <taxon>Embryophyta</taxon>
        <taxon>Tracheophyta</taxon>
        <taxon>Spermatophyta</taxon>
        <taxon>Magnoliopsida</taxon>
        <taxon>eudicotyledons</taxon>
        <taxon>Gunneridae</taxon>
        <taxon>Pentapetalae</taxon>
        <taxon>asterids</taxon>
        <taxon>lamiids</taxon>
        <taxon>Lamiales</taxon>
        <taxon>Lentibulariaceae</taxon>
        <taxon>Genlisea</taxon>
    </lineage>
</organism>
<dbReference type="GO" id="GO:0005794">
    <property type="term" value="C:Golgi apparatus"/>
    <property type="evidence" value="ECO:0007669"/>
    <property type="project" value="TreeGrafter"/>
</dbReference>
<evidence type="ECO:0000256" key="5">
    <source>
        <dbReference type="ARBA" id="ARBA00022989"/>
    </source>
</evidence>
<evidence type="ECO:0000256" key="7">
    <source>
        <dbReference type="SAM" id="SignalP"/>
    </source>
</evidence>
<feature type="chain" id="PRO_5004562371" evidence="7">
    <location>
        <begin position="27"/>
        <end position="380"/>
    </location>
</feature>
<accession>S8D3B6</accession>
<dbReference type="PANTHER" id="PTHR32285">
    <property type="entry name" value="PROTEIN TRICHOME BIREFRINGENCE-LIKE 9-RELATED"/>
    <property type="match status" value="1"/>
</dbReference>
<keyword evidence="11" id="KW-1185">Reference proteome</keyword>
<evidence type="ECO:0000256" key="3">
    <source>
        <dbReference type="ARBA" id="ARBA00022692"/>
    </source>
</evidence>
<keyword evidence="5" id="KW-1133">Transmembrane helix</keyword>